<keyword evidence="2" id="KW-0812">Transmembrane</keyword>
<proteinExistence type="predicted"/>
<feature type="transmembrane region" description="Helical" evidence="2">
    <location>
        <begin position="7"/>
        <end position="26"/>
    </location>
</feature>
<dbReference type="Proteomes" id="UP001165041">
    <property type="component" value="Unassembled WGS sequence"/>
</dbReference>
<dbReference type="AlphaFoldDB" id="A0A9W6V0K4"/>
<dbReference type="RefSeq" id="WP_285733199.1">
    <property type="nucleotide sequence ID" value="NZ_BSSA01000001.1"/>
</dbReference>
<protein>
    <submittedName>
        <fullName evidence="3">Uncharacterized protein</fullName>
    </submittedName>
</protein>
<evidence type="ECO:0000313" key="3">
    <source>
        <dbReference type="EMBL" id="GLW68342.1"/>
    </source>
</evidence>
<evidence type="ECO:0000313" key="4">
    <source>
        <dbReference type="Proteomes" id="UP001165041"/>
    </source>
</evidence>
<accession>A0A9W6V0K4</accession>
<gene>
    <name evidence="3" type="ORF">Kpho02_06410</name>
</gene>
<feature type="transmembrane region" description="Helical" evidence="2">
    <location>
        <begin position="380"/>
        <end position="398"/>
    </location>
</feature>
<keyword evidence="2" id="KW-0472">Membrane</keyword>
<feature type="transmembrane region" description="Helical" evidence="2">
    <location>
        <begin position="469"/>
        <end position="486"/>
    </location>
</feature>
<feature type="transmembrane region" description="Helical" evidence="2">
    <location>
        <begin position="404"/>
        <end position="422"/>
    </location>
</feature>
<evidence type="ECO:0000256" key="1">
    <source>
        <dbReference type="SAM" id="MobiDB-lite"/>
    </source>
</evidence>
<feature type="transmembrane region" description="Helical" evidence="2">
    <location>
        <begin position="142"/>
        <end position="163"/>
    </location>
</feature>
<sequence>MRNDGGRVLRWAGHPGTLLAIAVLAFNDRVGKRAWPGAVTGKVSDAAWMLVVPPLLALLVSAVPRLRGERAARLGVALTALTFGCAKSSAAGAELASHGWSLLTGVPSRTVADRTDLLALPVLAVAWWLWRRSARPRPLRRALALVAVPLAVLATAATSAATVPEAALWSEDGRPVLYEARRWTSEDGGLTWRLDPGSGKATAPPAAAEAATAADGLCLPEDPHLCFRAPGYGLPVEVSRDGRASWQAEYLPPEVAPLEGTGTPVPSAGAAWSPAPSAATASPLPPTPCQLVLAAVPGGGHTVVVRYPHHGLQVRTADGRWTAVPLPPRPDPAGGDGVLRMMAAVPLSFVAGTAAVLTGLGARRLRAGGPSVPAPLLWRLALRTVLPFCWLAVLPVLHGDRLPWLLWLVGAMALPWTALLWRRPPFAHPGHRNTVALLGAGALVGAVTFLHVVADSGARLPWSTSCLRALGYALAGSVVTTLVGGLPRAPRSGYPPWQPPSAPGGAPSRGATG</sequence>
<feature type="region of interest" description="Disordered" evidence="1">
    <location>
        <begin position="492"/>
        <end position="513"/>
    </location>
</feature>
<name>A0A9W6V0K4_9ACTN</name>
<reference evidence="3" key="1">
    <citation type="submission" date="2023-02" db="EMBL/GenBank/DDBJ databases">
        <title>Kitasatospora phosalacinea NBRC 14627.</title>
        <authorList>
            <person name="Ichikawa N."/>
            <person name="Sato H."/>
            <person name="Tonouchi N."/>
        </authorList>
    </citation>
    <scope>NUCLEOTIDE SEQUENCE</scope>
    <source>
        <strain evidence="3">NBRC 14627</strain>
    </source>
</reference>
<feature type="transmembrane region" description="Helical" evidence="2">
    <location>
        <begin position="338"/>
        <end position="360"/>
    </location>
</feature>
<feature type="transmembrane region" description="Helical" evidence="2">
    <location>
        <begin position="434"/>
        <end position="454"/>
    </location>
</feature>
<dbReference type="EMBL" id="BSSA01000001">
    <property type="protein sequence ID" value="GLW68342.1"/>
    <property type="molecule type" value="Genomic_DNA"/>
</dbReference>
<keyword evidence="2" id="KW-1133">Transmembrane helix</keyword>
<feature type="transmembrane region" description="Helical" evidence="2">
    <location>
        <begin position="46"/>
        <end position="64"/>
    </location>
</feature>
<comment type="caution">
    <text evidence="3">The sequence shown here is derived from an EMBL/GenBank/DDBJ whole genome shotgun (WGS) entry which is preliminary data.</text>
</comment>
<evidence type="ECO:0000256" key="2">
    <source>
        <dbReference type="SAM" id="Phobius"/>
    </source>
</evidence>
<feature type="compositionally biased region" description="Low complexity" evidence="1">
    <location>
        <begin position="503"/>
        <end position="513"/>
    </location>
</feature>
<organism evidence="3 4">
    <name type="scientific">Kitasatospora phosalacinea</name>
    <dbReference type="NCBI Taxonomy" id="2065"/>
    <lineage>
        <taxon>Bacteria</taxon>
        <taxon>Bacillati</taxon>
        <taxon>Actinomycetota</taxon>
        <taxon>Actinomycetes</taxon>
        <taxon>Kitasatosporales</taxon>
        <taxon>Streptomycetaceae</taxon>
        <taxon>Kitasatospora</taxon>
    </lineage>
</organism>